<evidence type="ECO:0000256" key="3">
    <source>
        <dbReference type="ARBA" id="ARBA00023163"/>
    </source>
</evidence>
<dbReference type="SUPFAM" id="SSF47413">
    <property type="entry name" value="lambda repressor-like DNA-binding domains"/>
    <property type="match status" value="1"/>
</dbReference>
<evidence type="ECO:0000256" key="2">
    <source>
        <dbReference type="ARBA" id="ARBA00023125"/>
    </source>
</evidence>
<dbReference type="InterPro" id="IPR000843">
    <property type="entry name" value="HTH_LacI"/>
</dbReference>
<dbReference type="SMART" id="SM00354">
    <property type="entry name" value="HTH_LACI"/>
    <property type="match status" value="1"/>
</dbReference>
<dbReference type="InterPro" id="IPR028082">
    <property type="entry name" value="Peripla_BP_I"/>
</dbReference>
<dbReference type="GO" id="GO:0000976">
    <property type="term" value="F:transcription cis-regulatory region binding"/>
    <property type="evidence" value="ECO:0007669"/>
    <property type="project" value="TreeGrafter"/>
</dbReference>
<organism evidence="5 6">
    <name type="scientific">Catenuloplanes niger</name>
    <dbReference type="NCBI Taxonomy" id="587534"/>
    <lineage>
        <taxon>Bacteria</taxon>
        <taxon>Bacillati</taxon>
        <taxon>Actinomycetota</taxon>
        <taxon>Actinomycetes</taxon>
        <taxon>Micromonosporales</taxon>
        <taxon>Micromonosporaceae</taxon>
        <taxon>Catenuloplanes</taxon>
    </lineage>
</organism>
<dbReference type="InterPro" id="IPR046335">
    <property type="entry name" value="LacI/GalR-like_sensor"/>
</dbReference>
<evidence type="ECO:0000259" key="4">
    <source>
        <dbReference type="PROSITE" id="PS50932"/>
    </source>
</evidence>
<keyword evidence="1" id="KW-0805">Transcription regulation</keyword>
<accession>A0AAE4CSG8</accession>
<dbReference type="CDD" id="cd01392">
    <property type="entry name" value="HTH_LacI"/>
    <property type="match status" value="1"/>
</dbReference>
<dbReference type="Gene3D" id="1.10.260.40">
    <property type="entry name" value="lambda repressor-like DNA-binding domains"/>
    <property type="match status" value="1"/>
</dbReference>
<dbReference type="GO" id="GO:0003700">
    <property type="term" value="F:DNA-binding transcription factor activity"/>
    <property type="evidence" value="ECO:0007669"/>
    <property type="project" value="TreeGrafter"/>
</dbReference>
<dbReference type="InterPro" id="IPR010982">
    <property type="entry name" value="Lambda_DNA-bd_dom_sf"/>
</dbReference>
<evidence type="ECO:0000313" key="6">
    <source>
        <dbReference type="Proteomes" id="UP001183629"/>
    </source>
</evidence>
<sequence>MTTDPRPRMSDLARALGVSQATVSNAFNRPDQLSAALRERILAAAREAGYAGPDPLANTFRRGRTGGVGLIIHEPLQYLFEDATARLTMAGVARACGEHGSSLVLVPRAEHGHPDVVSSALVDGFVAFCDPLEPERRELLRARRLPIIGLDAAVAPGEPFVGIDDHAAARSVAAHLAGLGHRRYGVISFPLSYDAAPGIVPAGLDAGTVFVANRARLAGYRDGLAPALADGGTAVVVAAAGVEERDGAAAARALLDLPQPPTAILAMGDRLALGAIDAAHARGIAVPDGLSVAGFDDIPAAATASLTTVRQPHDRKGSEAVHLLFRTAAEPLLLPTELIVRTSTAPPH</sequence>
<dbReference type="Pfam" id="PF00356">
    <property type="entry name" value="LacI"/>
    <property type="match status" value="1"/>
</dbReference>
<dbReference type="RefSeq" id="WP_310410164.1">
    <property type="nucleotide sequence ID" value="NZ_JAVDYC010000001.1"/>
</dbReference>
<dbReference type="EMBL" id="JAVDYC010000001">
    <property type="protein sequence ID" value="MDR7321268.1"/>
    <property type="molecule type" value="Genomic_DNA"/>
</dbReference>
<dbReference type="AlphaFoldDB" id="A0AAE4CSG8"/>
<dbReference type="Proteomes" id="UP001183629">
    <property type="component" value="Unassembled WGS sequence"/>
</dbReference>
<keyword evidence="2 5" id="KW-0238">DNA-binding</keyword>
<dbReference type="Gene3D" id="3.40.50.2300">
    <property type="match status" value="2"/>
</dbReference>
<dbReference type="SUPFAM" id="SSF53822">
    <property type="entry name" value="Periplasmic binding protein-like I"/>
    <property type="match status" value="1"/>
</dbReference>
<keyword evidence="6" id="KW-1185">Reference proteome</keyword>
<keyword evidence="3" id="KW-0804">Transcription</keyword>
<proteinExistence type="predicted"/>
<feature type="domain" description="HTH lacI-type" evidence="4">
    <location>
        <begin position="7"/>
        <end position="62"/>
    </location>
</feature>
<evidence type="ECO:0000256" key="1">
    <source>
        <dbReference type="ARBA" id="ARBA00023015"/>
    </source>
</evidence>
<gene>
    <name evidence="5" type="ORF">J2S44_001518</name>
</gene>
<dbReference type="PANTHER" id="PTHR30146">
    <property type="entry name" value="LACI-RELATED TRANSCRIPTIONAL REPRESSOR"/>
    <property type="match status" value="1"/>
</dbReference>
<protein>
    <submittedName>
        <fullName evidence="5">DNA-binding LacI/PurR family transcriptional regulator</fullName>
    </submittedName>
</protein>
<comment type="caution">
    <text evidence="5">The sequence shown here is derived from an EMBL/GenBank/DDBJ whole genome shotgun (WGS) entry which is preliminary data.</text>
</comment>
<name>A0AAE4CSG8_9ACTN</name>
<evidence type="ECO:0000313" key="5">
    <source>
        <dbReference type="EMBL" id="MDR7321268.1"/>
    </source>
</evidence>
<reference evidence="5 6" key="1">
    <citation type="submission" date="2023-07" db="EMBL/GenBank/DDBJ databases">
        <title>Sequencing the genomes of 1000 actinobacteria strains.</title>
        <authorList>
            <person name="Klenk H.-P."/>
        </authorList>
    </citation>
    <scope>NUCLEOTIDE SEQUENCE [LARGE SCALE GENOMIC DNA]</scope>
    <source>
        <strain evidence="5 6">DSM 44711</strain>
    </source>
</reference>
<dbReference type="Pfam" id="PF13377">
    <property type="entry name" value="Peripla_BP_3"/>
    <property type="match status" value="1"/>
</dbReference>
<dbReference type="PANTHER" id="PTHR30146:SF138">
    <property type="entry name" value="TRANSCRIPTIONAL REGULATORY PROTEIN"/>
    <property type="match status" value="1"/>
</dbReference>
<dbReference type="PROSITE" id="PS50932">
    <property type="entry name" value="HTH_LACI_2"/>
    <property type="match status" value="1"/>
</dbReference>